<organism evidence="5">
    <name type="scientific">Amphimedon queenslandica</name>
    <name type="common">Sponge</name>
    <dbReference type="NCBI Taxonomy" id="400682"/>
    <lineage>
        <taxon>Eukaryota</taxon>
        <taxon>Metazoa</taxon>
        <taxon>Porifera</taxon>
        <taxon>Demospongiae</taxon>
        <taxon>Heteroscleromorpha</taxon>
        <taxon>Haplosclerida</taxon>
        <taxon>Niphatidae</taxon>
        <taxon>Amphimedon</taxon>
    </lineage>
</organism>
<evidence type="ECO:0000256" key="3">
    <source>
        <dbReference type="SAM" id="SignalP"/>
    </source>
</evidence>
<sequence length="633" mass="71259">MMIVFVIFIYFNGLLVSSEGNYLPFLNPTDYSTIRNKDDYATNVSLPSPLQFGLSCYTDAWISTNGLISLGRSYTGISPPHLFPISIPIIAPYWNDNDLNGGRGEVRYAVITPTTNLSLCNQVNDYLSNSTGSSVSVEWILWAYWKDVCPYSNNNCDNIQSNHYQVVLAFQSNATYAVFIYKCGLINWTRNDAGVGINSGDGYYINHPLSLTNNVNNIDCYDVVSGWANIVYRLDQVIDKFEFLSITPHSIIVSWEMNIPNNNSILILSITDSYQTVNNIINVTEYNNKYNYTEDLSLCNVYTFKLELFNSSCNDSFKVISTALTPKPENVSALYFKNETLVIRFQIHQCFNNDIQLLLAGANSFNTTDPMDIDSLQYIDEFYIVHWNIKLNRNSLYYLTVSAIGTYGTSSSDLTEISRYNVKDIMIKRSEGIVCFVCVTEMFNECQVMIASVATTLIPQSTQTNGTCYSFTDNGTYTVYAHDIENGLIILTPAVVIQYTVDWIEPSDTENTVDGSESSGKVSIGQSLIINIVLGSLLGLTTCAVFILIVIIILKKRGKTRSENFMQPRTQQETVEIPVTIKENPFYEMMSDEVPNTTNNYYSTSTSSNVDMIYEIPETGPQVSSHPYRVGYY</sequence>
<dbReference type="GO" id="GO:0007160">
    <property type="term" value="P:cell-matrix adhesion"/>
    <property type="evidence" value="ECO:0007669"/>
    <property type="project" value="InterPro"/>
</dbReference>
<proteinExistence type="predicted"/>
<feature type="signal peptide" evidence="3">
    <location>
        <begin position="1"/>
        <end position="20"/>
    </location>
</feature>
<dbReference type="InParanoid" id="A0A1X7U2M9"/>
<dbReference type="InterPro" id="IPR051495">
    <property type="entry name" value="Epithelial_Barrier/Signaling"/>
</dbReference>
<feature type="transmembrane region" description="Helical" evidence="2">
    <location>
        <begin position="528"/>
        <end position="554"/>
    </location>
</feature>
<name>A0A1X7U2M9_AMPQE</name>
<evidence type="ECO:0000256" key="1">
    <source>
        <dbReference type="ARBA" id="ARBA00023157"/>
    </source>
</evidence>
<dbReference type="PANTHER" id="PTHR13802">
    <property type="entry name" value="MUCIN 4-RELATED"/>
    <property type="match status" value="1"/>
</dbReference>
<dbReference type="InterPro" id="IPR003886">
    <property type="entry name" value="NIDO_dom"/>
</dbReference>
<evidence type="ECO:0000259" key="4">
    <source>
        <dbReference type="SMART" id="SM00539"/>
    </source>
</evidence>
<keyword evidence="1" id="KW-1015">Disulfide bond</keyword>
<evidence type="ECO:0000256" key="2">
    <source>
        <dbReference type="SAM" id="Phobius"/>
    </source>
</evidence>
<dbReference type="AlphaFoldDB" id="A0A1X7U2M9"/>
<feature type="domain" description="NIDO" evidence="4">
    <location>
        <begin position="92"/>
        <end position="239"/>
    </location>
</feature>
<protein>
    <recommendedName>
        <fullName evidence="4">NIDO domain-containing protein</fullName>
    </recommendedName>
</protein>
<dbReference type="Pfam" id="PF06119">
    <property type="entry name" value="NIDO"/>
    <property type="match status" value="1"/>
</dbReference>
<reference evidence="5" key="1">
    <citation type="submission" date="2017-05" db="UniProtKB">
        <authorList>
            <consortium name="EnsemblMetazoa"/>
        </authorList>
    </citation>
    <scope>IDENTIFICATION</scope>
</reference>
<keyword evidence="2" id="KW-0472">Membrane</keyword>
<dbReference type="EnsemblMetazoa" id="Aqu2.1.22137_001">
    <property type="protein sequence ID" value="Aqu2.1.22137_001"/>
    <property type="gene ID" value="Aqu2.1.22137"/>
</dbReference>
<keyword evidence="3" id="KW-0732">Signal</keyword>
<dbReference type="SMART" id="SM00539">
    <property type="entry name" value="NIDO"/>
    <property type="match status" value="1"/>
</dbReference>
<evidence type="ECO:0000313" key="5">
    <source>
        <dbReference type="EnsemblMetazoa" id="Aqu2.1.22137_001"/>
    </source>
</evidence>
<accession>A0A1X7U2M9</accession>
<keyword evidence="2" id="KW-0812">Transmembrane</keyword>
<keyword evidence="2" id="KW-1133">Transmembrane helix</keyword>
<feature type="chain" id="PRO_5012891825" description="NIDO domain-containing protein" evidence="3">
    <location>
        <begin position="21"/>
        <end position="633"/>
    </location>
</feature>
<dbReference type="PANTHER" id="PTHR13802:SF52">
    <property type="entry name" value="MUCIN-4"/>
    <property type="match status" value="1"/>
</dbReference>